<gene>
    <name evidence="2" type="ORF">B193_3133</name>
</gene>
<dbReference type="PATRIC" id="fig|1206767.3.peg.3080"/>
<feature type="transmembrane region" description="Helical" evidence="1">
    <location>
        <begin position="136"/>
        <end position="154"/>
    </location>
</feature>
<accession>K6GAP4</accession>
<evidence type="ECO:0000313" key="3">
    <source>
        <dbReference type="Proteomes" id="UP000006272"/>
    </source>
</evidence>
<organism evidence="2 3">
    <name type="scientific">Solidesulfovibrio magneticus str. Maddingley MBC34</name>
    <dbReference type="NCBI Taxonomy" id="1206767"/>
    <lineage>
        <taxon>Bacteria</taxon>
        <taxon>Pseudomonadati</taxon>
        <taxon>Thermodesulfobacteriota</taxon>
        <taxon>Desulfovibrionia</taxon>
        <taxon>Desulfovibrionales</taxon>
        <taxon>Desulfovibrionaceae</taxon>
        <taxon>Solidesulfovibrio</taxon>
    </lineage>
</organism>
<sequence length="187" mass="20819">MTELVDALLIAPYRLADNAVAGFYIGTTVLALACLIVGKASLDLAWLINRRHYDKEEAEMIRMHNLSVAAIEAGDKVAYKAANKEANEAFGKSFFAGAALFSVSIWPLPFALAWLSGRFEGVDIPVAGNYAVRYNAVFLAIYIVSRFILAKYWSRVPYFGRIERLRKEAAARRTKPRSWTELGRPGV</sequence>
<keyword evidence="1" id="KW-0812">Transmembrane</keyword>
<proteinExistence type="predicted"/>
<feature type="transmembrane region" description="Helical" evidence="1">
    <location>
        <begin position="20"/>
        <end position="42"/>
    </location>
</feature>
<evidence type="ECO:0000256" key="1">
    <source>
        <dbReference type="SAM" id="Phobius"/>
    </source>
</evidence>
<comment type="caution">
    <text evidence="2">The sequence shown here is derived from an EMBL/GenBank/DDBJ whole genome shotgun (WGS) entry which is preliminary data.</text>
</comment>
<keyword evidence="1" id="KW-1133">Transmembrane helix</keyword>
<dbReference type="EMBL" id="ALAO01000281">
    <property type="protein sequence ID" value="EKO38169.1"/>
    <property type="molecule type" value="Genomic_DNA"/>
</dbReference>
<evidence type="ECO:0000313" key="2">
    <source>
        <dbReference type="EMBL" id="EKO38169.1"/>
    </source>
</evidence>
<feature type="transmembrane region" description="Helical" evidence="1">
    <location>
        <begin position="94"/>
        <end position="116"/>
    </location>
</feature>
<name>K6GAP4_9BACT</name>
<dbReference type="AlphaFoldDB" id="K6GAP4"/>
<dbReference type="Proteomes" id="UP000006272">
    <property type="component" value="Unassembled WGS sequence"/>
</dbReference>
<keyword evidence="1" id="KW-0472">Membrane</keyword>
<reference evidence="2 3" key="1">
    <citation type="submission" date="2012-07" db="EMBL/GenBank/DDBJ databases">
        <title>Draft genome sequence of Desulfovibrio magneticus str. Maddingley MBC34 obtained from a metagenomic sequence of a methanogenic enrichment isolated from coal-seam formation water in Victoria, Australia.</title>
        <authorList>
            <person name="Greenfield P."/>
            <person name="Hendry P."/>
            <person name="Li D."/>
            <person name="Rosewarne C.P."/>
            <person name="Tran-Dinh N."/>
            <person name="Elbourne L.D.H."/>
            <person name="Paulsen I.T."/>
            <person name="Midgley D.J."/>
        </authorList>
    </citation>
    <scope>NUCLEOTIDE SEQUENCE [LARGE SCALE GENOMIC DNA]</scope>
    <source>
        <strain evidence="3">Maddingley MBC34</strain>
    </source>
</reference>
<protein>
    <submittedName>
        <fullName evidence="2">Uncharacterized protein</fullName>
    </submittedName>
</protein>